<evidence type="ECO:0000313" key="2">
    <source>
        <dbReference type="Proteomes" id="UP000789702"/>
    </source>
</evidence>
<name>A0ACA9LCY1_9GLOM</name>
<sequence length="59" mass="7056">EVIYFPAVRPELTVQFIGNLKDFKDSDIEEWVQRISPFKFLHIRKKPEELMFSSPSFPQ</sequence>
<gene>
    <name evidence="1" type="ORF">DHETER_LOCUS3835</name>
</gene>
<reference evidence="1" key="1">
    <citation type="submission" date="2021-06" db="EMBL/GenBank/DDBJ databases">
        <authorList>
            <person name="Kallberg Y."/>
            <person name="Tangrot J."/>
            <person name="Rosling A."/>
        </authorList>
    </citation>
    <scope>NUCLEOTIDE SEQUENCE</scope>
    <source>
        <strain evidence="1">IL203A</strain>
    </source>
</reference>
<feature type="non-terminal residue" evidence="1">
    <location>
        <position position="1"/>
    </location>
</feature>
<dbReference type="EMBL" id="CAJVPU010003528">
    <property type="protein sequence ID" value="CAG8519317.1"/>
    <property type="molecule type" value="Genomic_DNA"/>
</dbReference>
<dbReference type="Proteomes" id="UP000789702">
    <property type="component" value="Unassembled WGS sequence"/>
</dbReference>
<keyword evidence="2" id="KW-1185">Reference proteome</keyword>
<comment type="caution">
    <text evidence="1">The sequence shown here is derived from an EMBL/GenBank/DDBJ whole genome shotgun (WGS) entry which is preliminary data.</text>
</comment>
<protein>
    <submittedName>
        <fullName evidence="1">10621_t:CDS:1</fullName>
    </submittedName>
</protein>
<accession>A0ACA9LCY1</accession>
<proteinExistence type="predicted"/>
<evidence type="ECO:0000313" key="1">
    <source>
        <dbReference type="EMBL" id="CAG8519317.1"/>
    </source>
</evidence>
<organism evidence="1 2">
    <name type="scientific">Dentiscutata heterogama</name>
    <dbReference type="NCBI Taxonomy" id="1316150"/>
    <lineage>
        <taxon>Eukaryota</taxon>
        <taxon>Fungi</taxon>
        <taxon>Fungi incertae sedis</taxon>
        <taxon>Mucoromycota</taxon>
        <taxon>Glomeromycotina</taxon>
        <taxon>Glomeromycetes</taxon>
        <taxon>Diversisporales</taxon>
        <taxon>Gigasporaceae</taxon>
        <taxon>Dentiscutata</taxon>
    </lineage>
</organism>